<feature type="region of interest" description="Disordered" evidence="1">
    <location>
        <begin position="2054"/>
        <end position="2090"/>
    </location>
</feature>
<accession>A0A8J6DZQ5</accession>
<dbReference type="Proteomes" id="UP000700334">
    <property type="component" value="Unassembled WGS sequence"/>
</dbReference>
<dbReference type="InterPro" id="IPR036291">
    <property type="entry name" value="NAD(P)-bd_dom_sf"/>
</dbReference>
<comment type="caution">
    <text evidence="2">The sequence shown here is derived from an EMBL/GenBank/DDBJ whole genome shotgun (WGS) entry which is preliminary data.</text>
</comment>
<evidence type="ECO:0000256" key="1">
    <source>
        <dbReference type="SAM" id="MobiDB-lite"/>
    </source>
</evidence>
<feature type="region of interest" description="Disordered" evidence="1">
    <location>
        <begin position="1445"/>
        <end position="1474"/>
    </location>
</feature>
<dbReference type="InterPro" id="IPR052992">
    <property type="entry name" value="SDR_member_12"/>
</dbReference>
<evidence type="ECO:0000313" key="2">
    <source>
        <dbReference type="EMBL" id="KAG8524855.1"/>
    </source>
</evidence>
<feature type="region of interest" description="Disordered" evidence="1">
    <location>
        <begin position="465"/>
        <end position="504"/>
    </location>
</feature>
<feature type="region of interest" description="Disordered" evidence="1">
    <location>
        <begin position="1661"/>
        <end position="1688"/>
    </location>
</feature>
<feature type="region of interest" description="Disordered" evidence="1">
    <location>
        <begin position="724"/>
        <end position="758"/>
    </location>
</feature>
<dbReference type="PRINTS" id="PR00081">
    <property type="entry name" value="GDHRDH"/>
</dbReference>
<dbReference type="EMBL" id="JAGFMF010011380">
    <property type="protein sequence ID" value="KAG8524855.1"/>
    <property type="molecule type" value="Genomic_DNA"/>
</dbReference>
<feature type="compositionally biased region" description="Basic residues" evidence="1">
    <location>
        <begin position="1664"/>
        <end position="1676"/>
    </location>
</feature>
<dbReference type="OrthoDB" id="417891at2759"/>
<dbReference type="InterPro" id="IPR002347">
    <property type="entry name" value="SDR_fam"/>
</dbReference>
<protein>
    <submittedName>
        <fullName evidence="2">Dehydrogenase/reductase SDR family member 12</fullName>
    </submittedName>
</protein>
<feature type="compositionally biased region" description="Basic residues" evidence="1">
    <location>
        <begin position="1453"/>
        <end position="1462"/>
    </location>
</feature>
<dbReference type="Gene3D" id="3.40.50.720">
    <property type="entry name" value="NAD(P)-binding Rossmann-like Domain"/>
    <property type="match status" value="1"/>
</dbReference>
<reference evidence="2" key="1">
    <citation type="journal article" date="2021" name="Evol. Appl.">
        <title>The genome of the Pyrenean desman and the effects of bottlenecks and inbreeding on the genomic landscape of an endangered species.</title>
        <authorList>
            <person name="Escoda L."/>
            <person name="Castresana J."/>
        </authorList>
    </citation>
    <scope>NUCLEOTIDE SEQUENCE</scope>
    <source>
        <strain evidence="2">IBE-C5619</strain>
    </source>
</reference>
<feature type="non-terminal residue" evidence="2">
    <location>
        <position position="1"/>
    </location>
</feature>
<dbReference type="Pfam" id="PF00106">
    <property type="entry name" value="adh_short"/>
    <property type="match status" value="1"/>
</dbReference>
<proteinExistence type="predicted"/>
<keyword evidence="3" id="KW-1185">Reference proteome</keyword>
<dbReference type="PANTHER" id="PTHR44656">
    <property type="entry name" value="DEHYDROGENASE/REDUCTASE SDR FAMILY MEMBER 12"/>
    <property type="match status" value="1"/>
</dbReference>
<evidence type="ECO:0000313" key="3">
    <source>
        <dbReference type="Proteomes" id="UP000700334"/>
    </source>
</evidence>
<dbReference type="SUPFAM" id="SSF51735">
    <property type="entry name" value="NAD(P)-binding Rossmann-fold domains"/>
    <property type="match status" value="1"/>
</dbReference>
<name>A0A8J6DZQ5_GALPY</name>
<gene>
    <name evidence="2" type="ORF">J0S82_017833</name>
</gene>
<feature type="compositionally biased region" description="Basic and acidic residues" evidence="1">
    <location>
        <begin position="465"/>
        <end position="482"/>
    </location>
</feature>
<organism evidence="2 3">
    <name type="scientific">Galemys pyrenaicus</name>
    <name type="common">Iberian desman</name>
    <name type="synonym">Pyrenean desman</name>
    <dbReference type="NCBI Taxonomy" id="202257"/>
    <lineage>
        <taxon>Eukaryota</taxon>
        <taxon>Metazoa</taxon>
        <taxon>Chordata</taxon>
        <taxon>Craniata</taxon>
        <taxon>Vertebrata</taxon>
        <taxon>Euteleostomi</taxon>
        <taxon>Mammalia</taxon>
        <taxon>Eutheria</taxon>
        <taxon>Laurasiatheria</taxon>
        <taxon>Eulipotyphla</taxon>
        <taxon>Talpidae</taxon>
        <taxon>Galemys</taxon>
    </lineage>
</organism>
<sequence>QVIPGQGTKAELSRSLLGCSENWSGYESAAKDFVPDDLEVQVPGRAFLITGGNSGIGKATATEIAKRGGTVHLVCRNQSRAEGAKGEIIRESGNQNIFLHILDLSDPKKIWKFVETFKQEHTLNVLINNAGCMVNKRELTEDGLEKNFATNTLGSSRLIIDIILEQRASSSQVDSANIKTAPMGTSSQGLGMGYRGVFEFEDALNQRISPVPCGFIMAGEEPFAPVESLYYFFKNEFLEACYNGAGLVQNISIFDFVRNVLLVLSRTVQYTKRQVSSGVGGGRKTGTLIPPPPGQLCHQLSDCPKQALVSLVEADVGSHRAPVHLSLYNKRHVLTGRTIECRHCRPWGGALSTLADPSCPSKIVALNRHIHPHGILLYEKNVYEKKKKRMKNIVILSTMLHVVKISELQGGELFSSALDTGHLHMPGSSRFLKYQLVRNKCRGAYLVEVGEVFSKYKVQRLKEGLRGRERAGTGREQRDREGPQPAVSEASLRSPKIRHRNLPELSPLGHNVPWPRHWPSGLPGMGSELGGLPGQGWLSSSMRTAVWVPPPWSMAPSRPHPEALTLDDRRKMWKGQHHTSVQPPPLYLLTSQTLAPLHPGLLPNHEQRCCRAASLALFGCSRCCTVTLSGPAVATLSLPALRSRVLSPRSREAGSTGTASSEALCEVCELGKEHPEGMMPPNSGALPYSLGTGGGGDPTWLSDSSRICCLFPTLHGLSGDLDCEDAEGSKKADQEGGGLNTAERCSSPPQRGGMPACRRGAERLTQSSCSLGEAALSLARGPQEAAAALLARASDDVVGSGADQVEAPEKTPESCRWDPFMFPTSLHIGHPLLNPPTCRAMQESGPSPTALCLAGVYILTTALIPVLEKEHDPRVSGIEALARTVTLGLERSPWRLEDPGQGELSGSPLQILCPRSQGAPPAPPLLPLVTVVWLLPTHCPQVPCAERGTPLGAPPWLPACLLRVGRTLGRGASGSRASCGRLRFLEKTLCAPAGAGGMLVQKLNISDLQSERTAFNGTMVYAQNKVSGSLRPAFHPCHTDSSPRDLTAPGNVPCQEVVVALLRLGCTFSALLREAPKATTTSRCLQPHRGGGVSWWCPHRSPTARPDQICSENKDRVGGWGGERDTPLSSGQPPPCMNRCHSGASGLPRLSVKGIKASLGHHVSATAVLKSPLYSAPTAVLAPRLIRLCALLFVRLLCPSVHLGGGAHLCRAPCPVRLYPRPCPVPCSLTSKPNPSGLLLMTPNHFSRDLGISHGLINDWDSLQSFTKPPNPCAVASPGEVQAGAVYAHLRARSTPGRGRTQRGVPTDLLRPAGAEGETCALCRVLGRARAPCAHSQRLRPHLRDTFSLPCTRPHPVQRQQVVLTERWAQRHGAIHFSSMHPGWVDTPEGQCGLEREKPPPWGNAFVFSCLVCHHGVLGRGVLGGWGGVHWGATLCDCLPPGERGRRNEPRMRSQRRHRPHHCPSPGNNECRKGSRADSLLDLLPPTQGISRTDLLGFLLQLCPRLQTRGLHSCSRHPIVTHGAEAAPSAACACIALRWALLSHHLEKKKLRCQDPSSGCKGGVLSKAHRGRQRLWGAGSVASGFFSVPHRRQACALLASMSFMGPWKTPNLLCPNTNLMLTELVFSKPIPSPDSGVGAGVPPATPAPYSLGHTEFPHPVFSPRARRQSHSTRRQPRAGGSRTGHMPRVPRVSEQCLGLTAGLWAQTPVLSEGRGRGFRLLPDACGELWAGSWAWGLDTGLETVRPKGWGAGNEAGTCSPPLKEENTAAVQDTARLLREAVRQSMPGFHARFKDRLRSAAQGADTVLWLALSPAAPLQPSGQFFQGDVLPVCKGLLHLLSANHFGPLEWGPGGQKDTGYDPNIKFLGKARSRGHWFIGVDSLGSCPGHCTRRWREAQIFSPGSHQLVLGHTQFSDPTWLGDAQRVSVTPGGPFKAETGISLLGQGSRYLGARQLQAQGPDHMLWMTPAARKQGGKRHRRVVVPGRRLLPAVLPSLGAKLTPGKYGTKSVDRFRASFLMFKVTDLTNHPGRGKARRKAGASECWGGGVAGGACAHRSVGNGHHQGQQPGAKDKQLPSPLAGPHFVGSDEAAGRQVCRMESVSLVMNKVVGRREPGRAPSAVSS</sequence>
<dbReference type="PANTHER" id="PTHR44656:SF7">
    <property type="entry name" value="DEHYDROGENASE_REDUCTASE SDR FAMILY MEMBER 12"/>
    <property type="match status" value="1"/>
</dbReference>